<dbReference type="Gene3D" id="2.60.40.10">
    <property type="entry name" value="Immunoglobulins"/>
    <property type="match status" value="2"/>
</dbReference>
<evidence type="ECO:0000259" key="7">
    <source>
        <dbReference type="PROSITE" id="PS50847"/>
    </source>
</evidence>
<keyword evidence="5" id="KW-0472">Membrane</keyword>
<evidence type="ECO:0000256" key="5">
    <source>
        <dbReference type="SAM" id="Phobius"/>
    </source>
</evidence>
<dbReference type="AlphaFoldDB" id="A0A3Q8WX62"/>
<dbReference type="KEGG" id="fsl:EJO69_04855"/>
<dbReference type="OrthoDB" id="3199332at2"/>
<dbReference type="Pfam" id="PF00746">
    <property type="entry name" value="Gram_pos_anchor"/>
    <property type="match status" value="1"/>
</dbReference>
<dbReference type="PROSITE" id="PS50847">
    <property type="entry name" value="GRAM_POS_ANCHORING"/>
    <property type="match status" value="1"/>
</dbReference>
<feature type="transmembrane region" description="Helical" evidence="5">
    <location>
        <begin position="464"/>
        <end position="483"/>
    </location>
</feature>
<dbReference type="GO" id="GO:0005975">
    <property type="term" value="P:carbohydrate metabolic process"/>
    <property type="evidence" value="ECO:0007669"/>
    <property type="project" value="UniProtKB-ARBA"/>
</dbReference>
<keyword evidence="4" id="KW-0572">Peptidoglycan-anchor</keyword>
<accession>A0A3Q8WX62</accession>
<keyword evidence="2" id="KW-0964">Secreted</keyword>
<feature type="chain" id="PRO_5039606559" evidence="6">
    <location>
        <begin position="29"/>
        <end position="490"/>
    </location>
</feature>
<evidence type="ECO:0000313" key="9">
    <source>
        <dbReference type="Proteomes" id="UP000270021"/>
    </source>
</evidence>
<keyword evidence="5" id="KW-0812">Transmembrane</keyword>
<evidence type="ECO:0000256" key="3">
    <source>
        <dbReference type="ARBA" id="ARBA00022729"/>
    </source>
</evidence>
<reference evidence="8 9" key="1">
    <citation type="submission" date="2018-12" db="EMBL/GenBank/DDBJ databases">
        <title>Complete genome sequence of Flaviflexus salsibiostraticola KCTC 33148.</title>
        <authorList>
            <person name="Bae J.-W."/>
        </authorList>
    </citation>
    <scope>NUCLEOTIDE SEQUENCE [LARGE SCALE GENOMIC DNA]</scope>
    <source>
        <strain evidence="8 9">KCTC 33148</strain>
    </source>
</reference>
<keyword evidence="9" id="KW-1185">Reference proteome</keyword>
<proteinExistence type="predicted"/>
<dbReference type="EMBL" id="CP034438">
    <property type="protein sequence ID" value="AZN31059.1"/>
    <property type="molecule type" value="Genomic_DNA"/>
</dbReference>
<feature type="domain" description="Gram-positive cocci surface proteins LPxTG" evidence="7">
    <location>
        <begin position="455"/>
        <end position="490"/>
    </location>
</feature>
<evidence type="ECO:0000256" key="2">
    <source>
        <dbReference type="ARBA" id="ARBA00022525"/>
    </source>
</evidence>
<name>A0A3Q8WX62_9ACTO</name>
<dbReference type="InterPro" id="IPR026466">
    <property type="entry name" value="Fim_isopep_form_D2_dom"/>
</dbReference>
<keyword evidence="5" id="KW-1133">Transmembrane helix</keyword>
<dbReference type="NCBIfam" id="NF033902">
    <property type="entry name" value="iso_D2_wall_anc"/>
    <property type="match status" value="1"/>
</dbReference>
<organism evidence="8 9">
    <name type="scientific">Flaviflexus salsibiostraticola</name>
    <dbReference type="NCBI Taxonomy" id="1282737"/>
    <lineage>
        <taxon>Bacteria</taxon>
        <taxon>Bacillati</taxon>
        <taxon>Actinomycetota</taxon>
        <taxon>Actinomycetes</taxon>
        <taxon>Actinomycetales</taxon>
        <taxon>Actinomycetaceae</taxon>
        <taxon>Flaviflexus</taxon>
    </lineage>
</organism>
<dbReference type="NCBIfam" id="TIGR04226">
    <property type="entry name" value="RrgB_K2N_iso_D2"/>
    <property type="match status" value="1"/>
</dbReference>
<dbReference type="InterPro" id="IPR019931">
    <property type="entry name" value="LPXTG_anchor"/>
</dbReference>
<evidence type="ECO:0000256" key="1">
    <source>
        <dbReference type="ARBA" id="ARBA00022512"/>
    </source>
</evidence>
<evidence type="ECO:0000313" key="8">
    <source>
        <dbReference type="EMBL" id="AZN31059.1"/>
    </source>
</evidence>
<feature type="signal peptide" evidence="6">
    <location>
        <begin position="1"/>
        <end position="28"/>
    </location>
</feature>
<dbReference type="NCBIfam" id="TIGR01167">
    <property type="entry name" value="LPXTG_anchor"/>
    <property type="match status" value="1"/>
</dbReference>
<dbReference type="RefSeq" id="WP_126042350.1">
    <property type="nucleotide sequence ID" value="NZ_CP034438.1"/>
</dbReference>
<protein>
    <submittedName>
        <fullName evidence="8">Isopeptide-forming domain-containing fimbrial protein</fullName>
    </submittedName>
</protein>
<dbReference type="Proteomes" id="UP000270021">
    <property type="component" value="Chromosome"/>
</dbReference>
<keyword evidence="3 6" id="KW-0732">Signal</keyword>
<dbReference type="InterPro" id="IPR013783">
    <property type="entry name" value="Ig-like_fold"/>
</dbReference>
<gene>
    <name evidence="8" type="ORF">EJO69_04855</name>
</gene>
<evidence type="ECO:0000256" key="6">
    <source>
        <dbReference type="SAM" id="SignalP"/>
    </source>
</evidence>
<evidence type="ECO:0000256" key="4">
    <source>
        <dbReference type="ARBA" id="ARBA00023088"/>
    </source>
</evidence>
<dbReference type="Gene3D" id="2.60.40.740">
    <property type="match status" value="1"/>
</dbReference>
<keyword evidence="1" id="KW-0134">Cell wall</keyword>
<sequence length="490" mass="50754">MTTTHTALRRLAAGAGALALSLAGFVAAGTAASADVGPDQPGAPTEGTLTINKYAGSPVGEGEMPDTADLLDGVEFTIWEVGRSVEGTCTAIDLTDAADWDGLDGLFASAPALPGGDFCLTGVTYVDETVDGQVIFDLPVGVYVAQETDPGPNNIVSPVPEFYVSIPTSMGEAGAGWNYDVVADPKNQLMDKPSKIITERPDALVVGSDVTWELTVPIPTLNNEETFTEAVITDVLDSRLDYVAGSTVLTIGTTLATEGDHYTVSGDVVWTLTEDGRAVLDANMGKDMTISFKTEVLDVGDGNIPNDTYNSKFNGTAVVGTDIPYTYWGQLKIQKNDDSTPVKPLKGAEFQVFEMTAATCPATAPATGVVATGVSDSTGLVQWDYTTPASSPLGLWIANSNTAQTNPSKDYCLYETIVPAGHTAGVITNPVNIKPGVNGLTTVTVVNAKKDGPDLPLTGAQGTLLLTLGGLALVGAGGGALALSRRRDNA</sequence>
<dbReference type="InterPro" id="IPR048052">
    <property type="entry name" value="FM1-like"/>
</dbReference>